<reference evidence="1" key="1">
    <citation type="submission" date="2023-08" db="EMBL/GenBank/DDBJ databases">
        <title>Reference Genome Resource for the Citrus Pathogen Phytophthora citrophthora.</title>
        <authorList>
            <person name="Moller H."/>
            <person name="Coetzee B."/>
            <person name="Rose L.J."/>
            <person name="Van Niekerk J.M."/>
        </authorList>
    </citation>
    <scope>NUCLEOTIDE SEQUENCE</scope>
    <source>
        <strain evidence="1">STE-U-9442</strain>
    </source>
</reference>
<proteinExistence type="predicted"/>
<dbReference type="Proteomes" id="UP001259832">
    <property type="component" value="Unassembled WGS sequence"/>
</dbReference>
<keyword evidence="2" id="KW-1185">Reference proteome</keyword>
<evidence type="ECO:0000313" key="2">
    <source>
        <dbReference type="Proteomes" id="UP001259832"/>
    </source>
</evidence>
<dbReference type="AlphaFoldDB" id="A0AAD9LPY3"/>
<name>A0AAD9LPY3_9STRA</name>
<dbReference type="EMBL" id="JASMQC010000006">
    <property type="protein sequence ID" value="KAK1944151.1"/>
    <property type="molecule type" value="Genomic_DNA"/>
</dbReference>
<accession>A0AAD9LPY3</accession>
<evidence type="ECO:0000313" key="1">
    <source>
        <dbReference type="EMBL" id="KAK1944151.1"/>
    </source>
</evidence>
<comment type="caution">
    <text evidence="1">The sequence shown here is derived from an EMBL/GenBank/DDBJ whole genome shotgun (WGS) entry which is preliminary data.</text>
</comment>
<organism evidence="1 2">
    <name type="scientific">Phytophthora citrophthora</name>
    <dbReference type="NCBI Taxonomy" id="4793"/>
    <lineage>
        <taxon>Eukaryota</taxon>
        <taxon>Sar</taxon>
        <taxon>Stramenopiles</taxon>
        <taxon>Oomycota</taxon>
        <taxon>Peronosporomycetes</taxon>
        <taxon>Peronosporales</taxon>
        <taxon>Peronosporaceae</taxon>
        <taxon>Phytophthora</taxon>
    </lineage>
</organism>
<gene>
    <name evidence="1" type="ORF">P3T76_004063</name>
</gene>
<protein>
    <submittedName>
        <fullName evidence="1">Uncharacterized protein</fullName>
    </submittedName>
</protein>
<sequence>MTDFVDIAPTFTPWDLRWGIGGALLSTFALGFTEGCLEVERRPIPLRFALRFAAANVVPSAVWASVPAHHVAAASGITPSVLISDVDATGSRSVAVGKRLVLLKSVRALRMMTGSYGLAWSLWRWHQGRNNDKQEVAMYGESVVRVAPVNSPLSRASRRKHGEHIVTVPVSTENWKKNEAVNAVNWQAIGIQLEDEETEHRRVKVIEVELSDPEKTAVYAGRLKTQASKGEGTSVCSVAVLPMQRSPVPMSIVNSFDVYFSPLSAVLKFIASVCYERGVSHVVLVADEEDESVEADVNLNGPRRNLPTSQLVTGLLYRYGITANVLKVQEEESTGEQIDGESTGAVFFIAESLSVRQTAARQMVEQGKCWCVFCLVRLTML</sequence>